<dbReference type="OrthoDB" id="2339610at2"/>
<protein>
    <submittedName>
        <fullName evidence="1">Uncharacterized protein</fullName>
    </submittedName>
</protein>
<evidence type="ECO:0000313" key="2">
    <source>
        <dbReference type="Proteomes" id="UP000439994"/>
    </source>
</evidence>
<dbReference type="Proteomes" id="UP000439994">
    <property type="component" value="Unassembled WGS sequence"/>
</dbReference>
<keyword evidence="2" id="KW-1185">Reference proteome</keyword>
<accession>A0A6N8F5I8</accession>
<comment type="caution">
    <text evidence="1">The sequence shown here is derived from an EMBL/GenBank/DDBJ whole genome shotgun (WGS) entry which is preliminary data.</text>
</comment>
<dbReference type="RefSeq" id="WP_155694198.1">
    <property type="nucleotide sequence ID" value="NZ_WOCD01000001.1"/>
</dbReference>
<evidence type="ECO:0000313" key="1">
    <source>
        <dbReference type="EMBL" id="MUH71458.1"/>
    </source>
</evidence>
<reference evidence="1 2" key="1">
    <citation type="submission" date="2019-11" db="EMBL/GenBank/DDBJ databases">
        <title>P. haliotis isolates from Z. marina roots.</title>
        <authorList>
            <person name="Cohen M."/>
            <person name="Jospin G."/>
            <person name="Eisen J.A."/>
            <person name="Coil D.A."/>
        </authorList>
    </citation>
    <scope>NUCLEOTIDE SEQUENCE [LARGE SCALE GENOMIC DNA]</scope>
    <source>
        <strain evidence="1 2">UCD-MCMsp1aY</strain>
    </source>
</reference>
<organism evidence="1 2">
    <name type="scientific">Psychrosphaera haliotis</name>
    <dbReference type="NCBI Taxonomy" id="555083"/>
    <lineage>
        <taxon>Bacteria</taxon>
        <taxon>Pseudomonadati</taxon>
        <taxon>Pseudomonadota</taxon>
        <taxon>Gammaproteobacteria</taxon>
        <taxon>Alteromonadales</taxon>
        <taxon>Pseudoalteromonadaceae</taxon>
        <taxon>Psychrosphaera</taxon>
    </lineage>
</organism>
<name>A0A6N8F5I8_9GAMM</name>
<dbReference type="EMBL" id="WOCD01000001">
    <property type="protein sequence ID" value="MUH71458.1"/>
    <property type="molecule type" value="Genomic_DNA"/>
</dbReference>
<proteinExistence type="predicted"/>
<gene>
    <name evidence="1" type="ORF">GNP35_02445</name>
</gene>
<sequence length="122" mass="14443">MIIKVGIFWFYQQKLIARSIKSSALAADSMGLIDSPFQHITEWESHQLYLPDYKELRASEYQEYPRGRVVFSQQSRRAIIYMDKSLFSAENKQKIKAYFEITDCLVLWKADPHYRVFSDTGY</sequence>
<dbReference type="AlphaFoldDB" id="A0A6N8F5I8"/>